<dbReference type="OrthoDB" id="6539617at2"/>
<dbReference type="EMBL" id="MLFN01000033">
    <property type="protein sequence ID" value="ORM52312.1"/>
    <property type="molecule type" value="Genomic_DNA"/>
</dbReference>
<reference evidence="1 2" key="1">
    <citation type="journal article" date="2017" name="Antonie Van Leeuwenhoek">
        <title>Phylogenomic resolution of the bacterial genus Pantoea and its relationship with Erwinia and Tatumella.</title>
        <authorList>
            <person name="Palmer M."/>
            <person name="Steenkamp E.T."/>
            <person name="Coetzee M.P."/>
            <person name="Chan W.Y."/>
            <person name="van Zyl E."/>
            <person name="De Maayer P."/>
            <person name="Coutinho T.A."/>
            <person name="Blom J."/>
            <person name="Smits T.H."/>
            <person name="Duffy B."/>
            <person name="Venter S.N."/>
        </authorList>
    </citation>
    <scope>NUCLEOTIDE SEQUENCE [LARGE SCALE GENOMIC DNA]</scope>
    <source>
        <strain evidence="1 2">LMG 24534</strain>
    </source>
</reference>
<evidence type="ECO:0000313" key="1">
    <source>
        <dbReference type="EMBL" id="ORM52312.1"/>
    </source>
</evidence>
<gene>
    <name evidence="1" type="ORF">HA41_12115</name>
</gene>
<accession>A0A1X1BV13</accession>
<dbReference type="RefSeq" id="WP_094121046.1">
    <property type="nucleotide sequence ID" value="NZ_MLFN01000033.1"/>
</dbReference>
<name>A0A1X1BV13_9GAMM</name>
<evidence type="ECO:0000313" key="2">
    <source>
        <dbReference type="Proteomes" id="UP000193933"/>
    </source>
</evidence>
<proteinExistence type="predicted"/>
<dbReference type="STRING" id="472705.GCA_001743465_01644"/>
<comment type="caution">
    <text evidence="1">The sequence shown here is derived from an EMBL/GenBank/DDBJ whole genome shotgun (WGS) entry which is preliminary data.</text>
</comment>
<sequence length="88" mass="10211">MDRSTYPLLTEKEFVEIAGRMLAGEYKTTTGFIRDLADFLLTAGDSAMTRNREYSRDIYFLSEHHLIESIITWQAWQGISGLRPEKLH</sequence>
<dbReference type="AlphaFoldDB" id="A0A1X1BV13"/>
<keyword evidence="2" id="KW-1185">Reference proteome</keyword>
<organism evidence="1 2">
    <name type="scientific">Pantoea conspicua</name>
    <dbReference type="NCBI Taxonomy" id="472705"/>
    <lineage>
        <taxon>Bacteria</taxon>
        <taxon>Pseudomonadati</taxon>
        <taxon>Pseudomonadota</taxon>
        <taxon>Gammaproteobacteria</taxon>
        <taxon>Enterobacterales</taxon>
        <taxon>Erwiniaceae</taxon>
        <taxon>Pantoea</taxon>
    </lineage>
</organism>
<dbReference type="Proteomes" id="UP000193933">
    <property type="component" value="Unassembled WGS sequence"/>
</dbReference>
<protein>
    <submittedName>
        <fullName evidence="1">Uncharacterized protein</fullName>
    </submittedName>
</protein>